<evidence type="ECO:0000256" key="1">
    <source>
        <dbReference type="SAM" id="Phobius"/>
    </source>
</evidence>
<protein>
    <submittedName>
        <fullName evidence="3 4">Uncharacterized protein</fullName>
    </submittedName>
</protein>
<keyword evidence="1" id="KW-0472">Membrane</keyword>
<gene>
    <name evidence="3 4" type="primary">LOC110789422</name>
</gene>
<dbReference type="GeneID" id="110789422"/>
<reference evidence="2" key="1">
    <citation type="journal article" date="2021" name="Nat. Commun.">
        <title>Genomic analyses provide insights into spinach domestication and the genetic basis of agronomic traits.</title>
        <authorList>
            <person name="Cai X."/>
            <person name="Sun X."/>
            <person name="Xu C."/>
            <person name="Sun H."/>
            <person name="Wang X."/>
            <person name="Ge C."/>
            <person name="Zhang Z."/>
            <person name="Wang Q."/>
            <person name="Fei Z."/>
            <person name="Jiao C."/>
            <person name="Wang Q."/>
        </authorList>
    </citation>
    <scope>NUCLEOTIDE SEQUENCE [LARGE SCALE GENOMIC DNA]</scope>
    <source>
        <strain evidence="2">cv. Varoflay</strain>
    </source>
</reference>
<evidence type="ECO:0000313" key="2">
    <source>
        <dbReference type="Proteomes" id="UP000813463"/>
    </source>
</evidence>
<proteinExistence type="predicted"/>
<sequence length="139" mass="15854">MPCSAGYYLLLLSFIKTSIHKLMLYDITMGHRVVIDVWNWGLRYILIFFYKIPCCFLLLLWTRIFHEAIGAISDLSWIPVSTRLTALAFSSNVPLHVLQILKRCLLCPMSFMLALSCGACCTQTQIPCSTGYCTFCCCY</sequence>
<evidence type="ECO:0000313" key="4">
    <source>
        <dbReference type="RefSeq" id="XP_056693128.1"/>
    </source>
</evidence>
<evidence type="ECO:0000313" key="3">
    <source>
        <dbReference type="RefSeq" id="XP_056693127.1"/>
    </source>
</evidence>
<name>A0ABM3RBY7_SPIOL</name>
<reference evidence="3 4" key="2">
    <citation type="submission" date="2025-05" db="UniProtKB">
        <authorList>
            <consortium name="RefSeq"/>
        </authorList>
    </citation>
    <scope>IDENTIFICATION</scope>
    <source>
        <tissue evidence="3 4">Leaf</tissue>
    </source>
</reference>
<keyword evidence="1" id="KW-1133">Transmembrane helix</keyword>
<keyword evidence="2" id="KW-1185">Reference proteome</keyword>
<feature type="transmembrane region" description="Helical" evidence="1">
    <location>
        <begin position="44"/>
        <end position="64"/>
    </location>
</feature>
<dbReference type="RefSeq" id="XP_056693127.1">
    <property type="nucleotide sequence ID" value="XM_056837149.1"/>
</dbReference>
<accession>A0ABM3RBY7</accession>
<feature type="transmembrane region" description="Helical" evidence="1">
    <location>
        <begin position="6"/>
        <end position="24"/>
    </location>
</feature>
<keyword evidence="1" id="KW-0812">Transmembrane</keyword>
<organism evidence="2 3">
    <name type="scientific">Spinacia oleracea</name>
    <name type="common">Spinach</name>
    <dbReference type="NCBI Taxonomy" id="3562"/>
    <lineage>
        <taxon>Eukaryota</taxon>
        <taxon>Viridiplantae</taxon>
        <taxon>Streptophyta</taxon>
        <taxon>Embryophyta</taxon>
        <taxon>Tracheophyta</taxon>
        <taxon>Spermatophyta</taxon>
        <taxon>Magnoliopsida</taxon>
        <taxon>eudicotyledons</taxon>
        <taxon>Gunneridae</taxon>
        <taxon>Pentapetalae</taxon>
        <taxon>Caryophyllales</taxon>
        <taxon>Chenopodiaceae</taxon>
        <taxon>Chenopodioideae</taxon>
        <taxon>Anserineae</taxon>
        <taxon>Spinacia</taxon>
    </lineage>
</organism>
<dbReference type="Proteomes" id="UP000813463">
    <property type="component" value="Chromosome 2"/>
</dbReference>
<dbReference type="RefSeq" id="XP_056693128.1">
    <property type="nucleotide sequence ID" value="XM_056837150.1"/>
</dbReference>